<dbReference type="Bgee" id="ENSOANG00000013666">
    <property type="expression patterns" value="Expressed in testis and 7 other cell types or tissues"/>
</dbReference>
<feature type="binding site" evidence="7">
    <location>
        <begin position="139"/>
        <end position="145"/>
    </location>
    <ligand>
        <name>S-adenosyl-L-methionine</name>
        <dbReference type="ChEBI" id="CHEBI:59789"/>
    </ligand>
</feature>
<reference evidence="9" key="2">
    <citation type="submission" date="2025-08" db="UniProtKB">
        <authorList>
            <consortium name="Ensembl"/>
        </authorList>
    </citation>
    <scope>IDENTIFICATION</scope>
    <source>
        <strain evidence="9">Glennie</strain>
    </source>
</reference>
<dbReference type="InterPro" id="IPR049560">
    <property type="entry name" value="MeTrfase_RsmB-F_NOP2_cat"/>
</dbReference>
<dbReference type="GeneID" id="100089123"/>
<comment type="similarity">
    <text evidence="7">Belongs to the class I-like SAM-binding methyltransferase superfamily. RsmB/NOP family.</text>
</comment>
<dbReference type="FunCoup" id="F7DVP4">
    <property type="interactions" value="933"/>
</dbReference>
<dbReference type="Gene3D" id="6.20.240.40">
    <property type="match status" value="1"/>
</dbReference>
<feature type="domain" description="SAM-dependent MTase RsmB/NOP-type" evidence="8">
    <location>
        <begin position="44"/>
        <end position="334"/>
    </location>
</feature>
<evidence type="ECO:0000256" key="7">
    <source>
        <dbReference type="PROSITE-ProRule" id="PRU01023"/>
    </source>
</evidence>
<dbReference type="PANTHER" id="PTHR22808">
    <property type="entry name" value="NCL1 YEAST -RELATED NOL1/NOP2/FMU SUN DOMAIN-CONTAINING"/>
    <property type="match status" value="1"/>
</dbReference>
<gene>
    <name evidence="9" type="primary">NSUN3</name>
</gene>
<dbReference type="InParanoid" id="F7DVP4"/>
<dbReference type="Gene3D" id="3.40.50.150">
    <property type="entry name" value="Vaccinia Virus protein VP39"/>
    <property type="match status" value="1"/>
</dbReference>
<keyword evidence="3 7" id="KW-0808">Transferase</keyword>
<dbReference type="Proteomes" id="UP000002279">
    <property type="component" value="Chromosome 17"/>
</dbReference>
<dbReference type="eggNOG" id="KOG2198">
    <property type="taxonomic scope" value="Eukaryota"/>
</dbReference>
<protein>
    <submittedName>
        <fullName evidence="9">NOP2/Sun RNA methyltransferase 3</fullName>
    </submittedName>
</protein>
<proteinExistence type="inferred from homology"/>
<dbReference type="CDD" id="cd02440">
    <property type="entry name" value="AdoMet_MTases"/>
    <property type="match status" value="1"/>
</dbReference>
<evidence type="ECO:0000256" key="5">
    <source>
        <dbReference type="ARBA" id="ARBA00022884"/>
    </source>
</evidence>
<dbReference type="InterPro" id="IPR029063">
    <property type="entry name" value="SAM-dependent_MTases_sf"/>
</dbReference>
<dbReference type="PRINTS" id="PR02008">
    <property type="entry name" value="RCMTFAMILY"/>
</dbReference>
<dbReference type="FunFam" id="3.40.50.150:FF:000055">
    <property type="entry name" value="5-methylcytosine rRNA methyltransferase NSUN4"/>
    <property type="match status" value="1"/>
</dbReference>
<feature type="active site" description="Nucleophile" evidence="7">
    <location>
        <position position="265"/>
    </location>
</feature>
<dbReference type="OMA" id="YFHCNEY"/>
<dbReference type="GO" id="GO:0070129">
    <property type="term" value="P:regulation of mitochondrial translation"/>
    <property type="evidence" value="ECO:0007669"/>
    <property type="project" value="Ensembl"/>
</dbReference>
<feature type="binding site" evidence="7">
    <location>
        <position position="162"/>
    </location>
    <ligand>
        <name>S-adenosyl-L-methionine</name>
        <dbReference type="ChEBI" id="CHEBI:59789"/>
    </ligand>
</feature>
<keyword evidence="10" id="KW-1185">Reference proteome</keyword>
<dbReference type="GeneTree" id="ENSGT00940000153665"/>
<keyword evidence="5 7" id="KW-0694">RNA-binding</keyword>
<dbReference type="RefSeq" id="XP_028937729.1">
    <property type="nucleotide sequence ID" value="XM_029081896.1"/>
</dbReference>
<keyword evidence="4 7" id="KW-0949">S-adenosyl-L-methionine</keyword>
<dbReference type="OrthoDB" id="8020218at2759"/>
<dbReference type="InterPro" id="IPR023267">
    <property type="entry name" value="RCMT"/>
</dbReference>
<evidence type="ECO:0000313" key="10">
    <source>
        <dbReference type="Proteomes" id="UP000002279"/>
    </source>
</evidence>
<dbReference type="PANTHER" id="PTHR22808:SF8">
    <property type="entry name" value="TRNA (CYTOSINE(34)-C(5))-METHYLTRANSFERASE, MITOCHONDRIAL"/>
    <property type="match status" value="1"/>
</dbReference>
<dbReference type="GO" id="GO:0002127">
    <property type="term" value="P:tRNA wobble base cytosine methylation"/>
    <property type="evidence" value="ECO:0007669"/>
    <property type="project" value="Ensembl"/>
</dbReference>
<dbReference type="GO" id="GO:0016428">
    <property type="term" value="F:tRNA (cytidine-5-)-methyltransferase activity"/>
    <property type="evidence" value="ECO:0007669"/>
    <property type="project" value="Ensembl"/>
</dbReference>
<dbReference type="GO" id="GO:0008168">
    <property type="term" value="F:methyltransferase activity"/>
    <property type="evidence" value="ECO:0000318"/>
    <property type="project" value="GO_Central"/>
</dbReference>
<evidence type="ECO:0000256" key="4">
    <source>
        <dbReference type="ARBA" id="ARBA00022691"/>
    </source>
</evidence>
<dbReference type="HOGENOM" id="CLU_135961_0_0_1"/>
<evidence type="ECO:0000256" key="3">
    <source>
        <dbReference type="ARBA" id="ARBA00022679"/>
    </source>
</evidence>
<dbReference type="GO" id="GO:0031167">
    <property type="term" value="P:rRNA methylation"/>
    <property type="evidence" value="ECO:0000318"/>
    <property type="project" value="GO_Central"/>
</dbReference>
<dbReference type="SUPFAM" id="SSF53335">
    <property type="entry name" value="S-adenosyl-L-methionine-dependent methyltransferases"/>
    <property type="match status" value="1"/>
</dbReference>
<evidence type="ECO:0000256" key="1">
    <source>
        <dbReference type="ARBA" id="ARBA00004173"/>
    </source>
</evidence>
<accession>F7DVP4</accession>
<dbReference type="KEGG" id="oaa:100089123"/>
<keyword evidence="6" id="KW-0496">Mitochondrion</keyword>
<dbReference type="STRING" id="9258.ENSOANP00000021559"/>
<dbReference type="CTD" id="63899"/>
<reference evidence="9" key="3">
    <citation type="submission" date="2025-09" db="UniProtKB">
        <authorList>
            <consortium name="Ensembl"/>
        </authorList>
    </citation>
    <scope>IDENTIFICATION</scope>
    <source>
        <strain evidence="9">Glennie</strain>
    </source>
</reference>
<dbReference type="GO" id="GO:0003723">
    <property type="term" value="F:RNA binding"/>
    <property type="evidence" value="ECO:0007669"/>
    <property type="project" value="UniProtKB-UniRule"/>
</dbReference>
<reference evidence="9 10" key="1">
    <citation type="journal article" date="2008" name="Nature">
        <title>Genome analysis of the platypus reveals unique signatures of evolution.</title>
        <authorList>
            <person name="Warren W.C."/>
            <person name="Hillier L.W."/>
            <person name="Marshall Graves J.A."/>
            <person name="Birney E."/>
            <person name="Ponting C.P."/>
            <person name="Grutzner F."/>
            <person name="Belov K."/>
            <person name="Miller W."/>
            <person name="Clarke L."/>
            <person name="Chinwalla A.T."/>
            <person name="Yang S.P."/>
            <person name="Heger A."/>
            <person name="Locke D.P."/>
            <person name="Miethke P."/>
            <person name="Waters P.D."/>
            <person name="Veyrunes F."/>
            <person name="Fulton L."/>
            <person name="Fulton B."/>
            <person name="Graves T."/>
            <person name="Wallis J."/>
            <person name="Puente X.S."/>
            <person name="Lopez-Otin C."/>
            <person name="Ordonez G.R."/>
            <person name="Eichler E.E."/>
            <person name="Chen L."/>
            <person name="Cheng Z."/>
            <person name="Deakin J.E."/>
            <person name="Alsop A."/>
            <person name="Thompson K."/>
            <person name="Kirby P."/>
            <person name="Papenfuss A.T."/>
            <person name="Wakefield M.J."/>
            <person name="Olender T."/>
            <person name="Lancet D."/>
            <person name="Huttley G.A."/>
            <person name="Smit A.F."/>
            <person name="Pask A."/>
            <person name="Temple-Smith P."/>
            <person name="Batzer M.A."/>
            <person name="Walker J.A."/>
            <person name="Konkel M.K."/>
            <person name="Harris R.S."/>
            <person name="Whittington C.M."/>
            <person name="Wong E.S."/>
            <person name="Gemmell N.J."/>
            <person name="Buschiazzo E."/>
            <person name="Vargas Jentzsch I.M."/>
            <person name="Merkel A."/>
            <person name="Schmitz J."/>
            <person name="Zemann A."/>
            <person name="Churakov G."/>
            <person name="Kriegs J.O."/>
            <person name="Brosius J."/>
            <person name="Murchison E.P."/>
            <person name="Sachidanandam R."/>
            <person name="Smith C."/>
            <person name="Hannon G.J."/>
            <person name="Tsend-Ayush E."/>
            <person name="McMillan D."/>
            <person name="Attenborough R."/>
            <person name="Rens W."/>
            <person name="Ferguson-Smith M."/>
            <person name="Lefevre C.M."/>
            <person name="Sharp J.A."/>
            <person name="Nicholas K.R."/>
            <person name="Ray D.A."/>
            <person name="Kube M."/>
            <person name="Reinhardt R."/>
            <person name="Pringle T.H."/>
            <person name="Taylor J."/>
            <person name="Jones R.C."/>
            <person name="Nixon B."/>
            <person name="Dacheux J.L."/>
            <person name="Niwa H."/>
            <person name="Sekita Y."/>
            <person name="Huang X."/>
            <person name="Stark A."/>
            <person name="Kheradpour P."/>
            <person name="Kellis M."/>
            <person name="Flicek P."/>
            <person name="Chen Y."/>
            <person name="Webber C."/>
            <person name="Hardison R."/>
            <person name="Nelson J."/>
            <person name="Hallsworth-Pepin K."/>
            <person name="Delehaunty K."/>
            <person name="Markovic C."/>
            <person name="Minx P."/>
            <person name="Feng Y."/>
            <person name="Kremitzki C."/>
            <person name="Mitreva M."/>
            <person name="Glasscock J."/>
            <person name="Wylie T."/>
            <person name="Wohldmann P."/>
            <person name="Thiru P."/>
            <person name="Nhan M.N."/>
            <person name="Pohl C.S."/>
            <person name="Smith S.M."/>
            <person name="Hou S."/>
            <person name="Nefedov M."/>
            <person name="de Jong P.J."/>
            <person name="Renfree M.B."/>
            <person name="Mardis E.R."/>
            <person name="Wilson R.K."/>
        </authorList>
    </citation>
    <scope>NUCLEOTIDE SEQUENCE [LARGE SCALE GENOMIC DNA]</scope>
    <source>
        <strain evidence="9 10">Glennie</strain>
    </source>
</reference>
<dbReference type="PROSITE" id="PS51686">
    <property type="entry name" value="SAM_MT_RSMB_NOP"/>
    <property type="match status" value="1"/>
</dbReference>
<evidence type="ECO:0000313" key="9">
    <source>
        <dbReference type="Ensembl" id="ENSOANP00000021559.2"/>
    </source>
</evidence>
<evidence type="ECO:0000256" key="6">
    <source>
        <dbReference type="ARBA" id="ARBA00023128"/>
    </source>
</evidence>
<comment type="subcellular location">
    <subcellularLocation>
        <location evidence="1">Mitochondrion</location>
    </subcellularLocation>
</comment>
<dbReference type="InterPro" id="IPR001678">
    <property type="entry name" value="MeTrfase_RsmB-F_NOP2_dom"/>
</dbReference>
<dbReference type="Ensembl" id="ENSOANT00000021562.2">
    <property type="protein sequence ID" value="ENSOANP00000021559.2"/>
    <property type="gene ID" value="ENSOANG00000013666.2"/>
</dbReference>
<evidence type="ECO:0000256" key="2">
    <source>
        <dbReference type="ARBA" id="ARBA00022603"/>
    </source>
</evidence>
<name>F7DVP4_ORNAN</name>
<dbReference type="Pfam" id="PF01189">
    <property type="entry name" value="Methyltr_RsmB-F"/>
    <property type="match status" value="1"/>
</dbReference>
<dbReference type="GO" id="GO:0005762">
    <property type="term" value="C:mitochondrial large ribosomal subunit"/>
    <property type="evidence" value="ECO:0000318"/>
    <property type="project" value="GO_Central"/>
</dbReference>
<sequence>MPIKLKIKTEGKLAKQICKVVLDHFDKQYTRELGDAWITVRDILISPLSWQYAVLFNRFNYPSELEKDLHLKGYHQLFQESLPYYPESLKCFASRTPGRMPPERHQFGHLKKYYLLNAASLLPVLALELKDGERLLDMCAAPGGKSIAFLQCALPGHLHCNEYDLLRSRWLKKTLESFVPQPLVNLIKVSELDGREIGDVQPGTFDKVLVDVPCSNDRSWLFSTDSQQASYRISQRKKLPILQLELLRSGVKALRPGGHLVYSTCTLSEAENSHVINHLLDSCNNVLPKDLGGLASAVSQDFTFASGIQGCGLLVLPDHGKAWGPMYLAKLQKT</sequence>
<organism evidence="9 10">
    <name type="scientific">Ornithorhynchus anatinus</name>
    <name type="common">Duckbill platypus</name>
    <dbReference type="NCBI Taxonomy" id="9258"/>
    <lineage>
        <taxon>Eukaryota</taxon>
        <taxon>Metazoa</taxon>
        <taxon>Chordata</taxon>
        <taxon>Craniata</taxon>
        <taxon>Vertebrata</taxon>
        <taxon>Euteleostomi</taxon>
        <taxon>Mammalia</taxon>
        <taxon>Monotremata</taxon>
        <taxon>Ornithorhynchidae</taxon>
        <taxon>Ornithorhynchus</taxon>
    </lineage>
</organism>
<evidence type="ECO:0000259" key="8">
    <source>
        <dbReference type="PROSITE" id="PS51686"/>
    </source>
</evidence>
<dbReference type="AlphaFoldDB" id="F7DVP4"/>
<feature type="binding site" evidence="7">
    <location>
        <position position="193"/>
    </location>
    <ligand>
        <name>S-adenosyl-L-methionine</name>
        <dbReference type="ChEBI" id="CHEBI:59789"/>
    </ligand>
</feature>
<keyword evidence="2 7" id="KW-0489">Methyltransferase</keyword>
<feature type="binding site" evidence="7">
    <location>
        <position position="211"/>
    </location>
    <ligand>
        <name>S-adenosyl-L-methionine</name>
        <dbReference type="ChEBI" id="CHEBI:59789"/>
    </ligand>
</feature>
<dbReference type="SMR" id="F7DVP4"/>